<keyword evidence="5" id="KW-1185">Reference proteome</keyword>
<protein>
    <submittedName>
        <fullName evidence="4">WecB/TagA/CpsF family glycosyltransferase</fullName>
    </submittedName>
</protein>
<dbReference type="RefSeq" id="WP_142874264.1">
    <property type="nucleotide sequence ID" value="NZ_CP045503.2"/>
</dbReference>
<keyword evidence="2" id="KW-0812">Transmembrane</keyword>
<dbReference type="InterPro" id="IPR004629">
    <property type="entry name" value="WecG_TagA_CpsF"/>
</dbReference>
<comment type="similarity">
    <text evidence="1">Belongs to the bacterial sugar transferase family.</text>
</comment>
<evidence type="ECO:0000313" key="4">
    <source>
        <dbReference type="EMBL" id="QPG58644.1"/>
    </source>
</evidence>
<dbReference type="Proteomes" id="UP000316416">
    <property type="component" value="Chromosome"/>
</dbReference>
<keyword evidence="2" id="KW-1133">Transmembrane helix</keyword>
<organism evidence="4 5">
    <name type="scientific">Shewanella eurypsychrophilus</name>
    <dbReference type="NCBI Taxonomy" id="2593656"/>
    <lineage>
        <taxon>Bacteria</taxon>
        <taxon>Pseudomonadati</taxon>
        <taxon>Pseudomonadota</taxon>
        <taxon>Gammaproteobacteria</taxon>
        <taxon>Alteromonadales</taxon>
        <taxon>Shewanellaceae</taxon>
        <taxon>Shewanella</taxon>
    </lineage>
</organism>
<dbReference type="Pfam" id="PF03808">
    <property type="entry name" value="Glyco_tran_WecG"/>
    <property type="match status" value="1"/>
</dbReference>
<dbReference type="NCBIfam" id="TIGR00696">
    <property type="entry name" value="wecG_tagA_cpsF"/>
    <property type="match status" value="1"/>
</dbReference>
<dbReference type="PANTHER" id="PTHR30576:SF10">
    <property type="entry name" value="SLL5057 PROTEIN"/>
    <property type="match status" value="1"/>
</dbReference>
<gene>
    <name evidence="4" type="ORF">FM038_015395</name>
</gene>
<keyword evidence="2" id="KW-0472">Membrane</keyword>
<feature type="transmembrane region" description="Helical" evidence="2">
    <location>
        <begin position="22"/>
        <end position="42"/>
    </location>
</feature>
<dbReference type="CDD" id="cd06533">
    <property type="entry name" value="Glyco_transf_WecG_TagA"/>
    <property type="match status" value="1"/>
</dbReference>
<sequence>MISDTQTQSANMKGQLVRATDISIAVLLIMGAAPVLVSKYLYRKCRYATAIEKVYIHDTSGGKIALYQFSGEGICCRWPYLLNLLRGELSLVGSEKQYYLEAQTKEQVQSQCNKHTTQRKPGLLSFEQMHQTMGINFESQQGLLQGSQNSIASYLMAAIRIVIASIFSSPKADTSSPEIPLFELKLSNISMDDMLSNFMQQSVMYKACQTKIDPRATSQHSVGMVQYAFVNADCLNMSVNDPFYRRCLQHSCHKVFADGSGIRIASLWKGFSPKDNLNGTDMFPRLCEQVAEHNLSIFLLGGAAGIAAKTAENMQHKYPNLTIAGTHHGYFDSVENEQAVIAQINASGASILLVAMGAPKQEVWLEKHQPVLNVAVGIGVGGLFDFYSEKIIRAPLWVRQIGMEWVCRLAEEPKRMWKRYILGNPLFLYRVWREIAKEKQQSNTQANAATALKQADNTPSMDNSLAHFGNNATQNSQATQRCKRRRAAARLNLSLKRGLDLTCASILLFILLPLLIAVALLIRLESKGPVLFNQQRAGKDNIPFTMWKFRSMYQNAEQRLSKLQSANEMQGGVLFKMKQDPRITLVGKIIRKLSIDELPQLWNVISGDMSLVGPRPALLTEVKLYSVQDRRRLAVKPGITCIWQVSGRSNIPFDKQVELDVDYIYQQSFLTDIWLLIKTIPAVILARGAY</sequence>
<evidence type="ECO:0000256" key="2">
    <source>
        <dbReference type="SAM" id="Phobius"/>
    </source>
</evidence>
<name>A0ABX6V9V3_9GAMM</name>
<feature type="transmembrane region" description="Helical" evidence="2">
    <location>
        <begin position="499"/>
        <end position="522"/>
    </location>
</feature>
<evidence type="ECO:0000256" key="1">
    <source>
        <dbReference type="ARBA" id="ARBA00006464"/>
    </source>
</evidence>
<reference evidence="4" key="1">
    <citation type="submission" date="2021-07" db="EMBL/GenBank/DDBJ databases">
        <title>Shewanella sp. YLB-07 whole genome sequence.</title>
        <authorList>
            <person name="Yu L."/>
        </authorList>
    </citation>
    <scope>NUCLEOTIDE SEQUENCE</scope>
    <source>
        <strain evidence="4">YLB-08</strain>
    </source>
</reference>
<dbReference type="EMBL" id="CP045503">
    <property type="protein sequence ID" value="QPG58644.1"/>
    <property type="molecule type" value="Genomic_DNA"/>
</dbReference>
<dbReference type="PANTHER" id="PTHR30576">
    <property type="entry name" value="COLANIC BIOSYNTHESIS UDP-GLUCOSE LIPID CARRIER TRANSFERASE"/>
    <property type="match status" value="1"/>
</dbReference>
<evidence type="ECO:0000259" key="3">
    <source>
        <dbReference type="Pfam" id="PF02397"/>
    </source>
</evidence>
<dbReference type="Pfam" id="PF02397">
    <property type="entry name" value="Bac_transf"/>
    <property type="match status" value="1"/>
</dbReference>
<proteinExistence type="inferred from homology"/>
<accession>A0ABX6V9V3</accession>
<evidence type="ECO:0000313" key="5">
    <source>
        <dbReference type="Proteomes" id="UP000316416"/>
    </source>
</evidence>
<dbReference type="InterPro" id="IPR003362">
    <property type="entry name" value="Bact_transf"/>
</dbReference>
<feature type="domain" description="Bacterial sugar transferase" evidence="3">
    <location>
        <begin position="496"/>
        <end position="684"/>
    </location>
</feature>